<evidence type="ECO:0000259" key="6">
    <source>
        <dbReference type="PROSITE" id="PS50882"/>
    </source>
</evidence>
<dbReference type="GO" id="GO:1990247">
    <property type="term" value="F:N6-methyladenosine-containing RNA reader activity"/>
    <property type="evidence" value="ECO:0007669"/>
    <property type="project" value="UniProtKB-UniRule"/>
</dbReference>
<comment type="similarity">
    <text evidence="4">Belongs to the YTHDF family.</text>
</comment>
<dbReference type="PANTHER" id="PTHR12357:SF89">
    <property type="entry name" value="YTH DOMAIN-CONTAINING FAMILY PROTEIN"/>
    <property type="match status" value="1"/>
</dbReference>
<keyword evidence="2" id="KW-0963">Cytoplasm</keyword>
<dbReference type="InterPro" id="IPR045168">
    <property type="entry name" value="YTH_prot"/>
</dbReference>
<evidence type="ECO:0000256" key="2">
    <source>
        <dbReference type="ARBA" id="ARBA00022490"/>
    </source>
</evidence>
<name>A0A7N0ZYF1_KALFE</name>
<comment type="function">
    <text evidence="4">Specifically recognizes and binds N6-methyladenosine (m6A)-containing RNAs, and regulates mRNA stability. M6A is a modification present at internal sites of mRNAs and some non-coding RNAs and plays a role in mRNA stability and processing.</text>
</comment>
<feature type="domain" description="YTH" evidence="6">
    <location>
        <begin position="279"/>
        <end position="416"/>
    </location>
</feature>
<dbReference type="GO" id="GO:0005737">
    <property type="term" value="C:cytoplasm"/>
    <property type="evidence" value="ECO:0007669"/>
    <property type="project" value="UniProtKB-SubCell"/>
</dbReference>
<dbReference type="OMA" id="LMFHTGY"/>
<reference evidence="7" key="1">
    <citation type="submission" date="2021-01" db="UniProtKB">
        <authorList>
            <consortium name="EnsemblPlants"/>
        </authorList>
    </citation>
    <scope>IDENTIFICATION</scope>
</reference>
<organism evidence="7 8">
    <name type="scientific">Kalanchoe fedtschenkoi</name>
    <name type="common">Lavender scallops</name>
    <name type="synonym">South American air plant</name>
    <dbReference type="NCBI Taxonomy" id="63787"/>
    <lineage>
        <taxon>Eukaryota</taxon>
        <taxon>Viridiplantae</taxon>
        <taxon>Streptophyta</taxon>
        <taxon>Embryophyta</taxon>
        <taxon>Tracheophyta</taxon>
        <taxon>Spermatophyta</taxon>
        <taxon>Magnoliopsida</taxon>
        <taxon>eudicotyledons</taxon>
        <taxon>Gunneridae</taxon>
        <taxon>Pentapetalae</taxon>
        <taxon>Saxifragales</taxon>
        <taxon>Crassulaceae</taxon>
        <taxon>Kalanchoe</taxon>
    </lineage>
</organism>
<dbReference type="FunFam" id="3.10.590.10:FF:000001">
    <property type="entry name" value="YTH domain family 1, isoform CRA_a"/>
    <property type="match status" value="1"/>
</dbReference>
<dbReference type="AlphaFoldDB" id="A0A7N0ZYF1"/>
<dbReference type="Gene3D" id="3.10.590.10">
    <property type="entry name" value="ph1033 like domains"/>
    <property type="match status" value="1"/>
</dbReference>
<evidence type="ECO:0000256" key="4">
    <source>
        <dbReference type="RuleBase" id="RU369095"/>
    </source>
</evidence>
<dbReference type="Proteomes" id="UP000594263">
    <property type="component" value="Unplaced"/>
</dbReference>
<dbReference type="GO" id="GO:0061157">
    <property type="term" value="P:mRNA destabilization"/>
    <property type="evidence" value="ECO:0007669"/>
    <property type="project" value="TreeGrafter"/>
</dbReference>
<dbReference type="PANTHER" id="PTHR12357">
    <property type="entry name" value="YTH YT521-B HOMOLOGY DOMAIN-CONTAINING"/>
    <property type="match status" value="1"/>
</dbReference>
<evidence type="ECO:0000256" key="5">
    <source>
        <dbReference type="SAM" id="MobiDB-lite"/>
    </source>
</evidence>
<feature type="region of interest" description="Disordered" evidence="5">
    <location>
        <begin position="487"/>
        <end position="519"/>
    </location>
</feature>
<evidence type="ECO:0000313" key="8">
    <source>
        <dbReference type="Proteomes" id="UP000594263"/>
    </source>
</evidence>
<dbReference type="PROSITE" id="PS50882">
    <property type="entry name" value="YTH"/>
    <property type="match status" value="1"/>
</dbReference>
<proteinExistence type="inferred from homology"/>
<dbReference type="InterPro" id="IPR007275">
    <property type="entry name" value="YTH_domain"/>
</dbReference>
<accession>A0A7N0ZYF1</accession>
<dbReference type="SMR" id="A0A7N0ZYF1"/>
<dbReference type="EnsemblPlants" id="Kaladp0048s0609.1.v1.1">
    <property type="protein sequence ID" value="Kaladp0048s0609.1.v1.1"/>
    <property type="gene ID" value="Kaladp0048s0609.v1.1"/>
</dbReference>
<comment type="subcellular location">
    <subcellularLocation>
        <location evidence="1">Cytoplasm</location>
    </subcellularLocation>
</comment>
<dbReference type="CDD" id="cd21134">
    <property type="entry name" value="YTH"/>
    <property type="match status" value="1"/>
</dbReference>
<keyword evidence="3 4" id="KW-0694">RNA-binding</keyword>
<dbReference type="Pfam" id="PF04146">
    <property type="entry name" value="YTH"/>
    <property type="match status" value="1"/>
</dbReference>
<feature type="region of interest" description="Disordered" evidence="5">
    <location>
        <begin position="123"/>
        <end position="164"/>
    </location>
</feature>
<sequence length="519" mass="57015">MPYGPYSPVTTPLPSVHADGQLYSPHHFPFSGPPFYQHTVPSMPFITSSTPVSQPDLASLMTPSLQNDGTPLGTNPSYPPSVGNFGHSNFPGNAESPGFHGLSPGYEGFGPVASWFDWSKPAGRQRSPSPFSPVRQHSSGPHGSYRHNAGTASQHQRLSYGFRPGSNSYQRGNICSAYNQGSTYRTGSFSGSGATSQRWLAHDNSRQHIRIPSSICGCNGSLDFVGEQNRGPRASKSKVQVTTDQSSSTGNIKSSTPAPKVVHNEPYNQPDFVTDYEAAKFFIIKSYSEDNVHKSIKYGVWASTPNGNRKLDAAYREAKERQGTCPVFLLFSVNASAQICGMAEMTGPVDFEKSVDYWQQDKWSGQFPVKWHAIKDVPNSQFRHIVLENNDNKPVTNSRDTQEVELDQGIEILKIFKNYETEMSILDDFDFYEEREKVMNERKARQQATMATFGVAGETDIRNPVIIPTGLINQMTTSFAQVVRLDESNKGAPSTEKTTPVAAAKDIPQISAGSPVHTS</sequence>
<evidence type="ECO:0000313" key="7">
    <source>
        <dbReference type="EnsemblPlants" id="Kaladp0048s0609.1.v1.1"/>
    </source>
</evidence>
<keyword evidence="8" id="KW-1185">Reference proteome</keyword>
<dbReference type="GO" id="GO:0003729">
    <property type="term" value="F:mRNA binding"/>
    <property type="evidence" value="ECO:0007669"/>
    <property type="project" value="UniProtKB-UniRule"/>
</dbReference>
<feature type="region of interest" description="Disordered" evidence="5">
    <location>
        <begin position="227"/>
        <end position="266"/>
    </location>
</feature>
<evidence type="ECO:0000256" key="3">
    <source>
        <dbReference type="ARBA" id="ARBA00022884"/>
    </source>
</evidence>
<feature type="compositionally biased region" description="Polar residues" evidence="5">
    <location>
        <begin position="237"/>
        <end position="257"/>
    </location>
</feature>
<evidence type="ECO:0000256" key="1">
    <source>
        <dbReference type="ARBA" id="ARBA00004496"/>
    </source>
</evidence>
<dbReference type="Gramene" id="Kaladp0048s0609.1.v1.1">
    <property type="protein sequence ID" value="Kaladp0048s0609.1.v1.1"/>
    <property type="gene ID" value="Kaladp0048s0609.v1.1"/>
</dbReference>
<protein>
    <recommendedName>
        <fullName evidence="4">YTH domain-containing family protein</fullName>
    </recommendedName>
</protein>